<keyword evidence="1" id="KW-0812">Transmembrane</keyword>
<protein>
    <submittedName>
        <fullName evidence="3">Uncharacterized protein</fullName>
    </submittedName>
</protein>
<proteinExistence type="predicted"/>
<dbReference type="EMBL" id="JYDO01000236">
    <property type="protein sequence ID" value="KRZ66560.1"/>
    <property type="molecule type" value="Genomic_DNA"/>
</dbReference>
<gene>
    <name evidence="3" type="ORF">T10_11869</name>
</gene>
<reference evidence="3 4" key="1">
    <citation type="submission" date="2015-01" db="EMBL/GenBank/DDBJ databases">
        <title>Evolution of Trichinella species and genotypes.</title>
        <authorList>
            <person name="Korhonen P.K."/>
            <person name="Edoardo P."/>
            <person name="Giuseppe L.R."/>
            <person name="Gasser R.B."/>
        </authorList>
    </citation>
    <scope>NUCLEOTIDE SEQUENCE [LARGE SCALE GENOMIC DNA]</scope>
    <source>
        <strain evidence="3">ISS1980</strain>
    </source>
</reference>
<dbReference type="Proteomes" id="UP000054843">
    <property type="component" value="Unassembled WGS sequence"/>
</dbReference>
<name>A0A0V1M4H4_9BILA</name>
<evidence type="ECO:0000256" key="1">
    <source>
        <dbReference type="SAM" id="Phobius"/>
    </source>
</evidence>
<keyword evidence="1" id="KW-0472">Membrane</keyword>
<evidence type="ECO:0000256" key="2">
    <source>
        <dbReference type="SAM" id="SignalP"/>
    </source>
</evidence>
<feature type="chain" id="PRO_5006882286" evidence="2">
    <location>
        <begin position="27"/>
        <end position="148"/>
    </location>
</feature>
<keyword evidence="2" id="KW-0732">Signal</keyword>
<evidence type="ECO:0000313" key="4">
    <source>
        <dbReference type="Proteomes" id="UP000054843"/>
    </source>
</evidence>
<feature type="signal peptide" evidence="2">
    <location>
        <begin position="1"/>
        <end position="26"/>
    </location>
</feature>
<feature type="transmembrane region" description="Helical" evidence="1">
    <location>
        <begin position="96"/>
        <end position="115"/>
    </location>
</feature>
<dbReference type="AlphaFoldDB" id="A0A0V1M4H4"/>
<organism evidence="3 4">
    <name type="scientific">Trichinella papuae</name>
    <dbReference type="NCBI Taxonomy" id="268474"/>
    <lineage>
        <taxon>Eukaryota</taxon>
        <taxon>Metazoa</taxon>
        <taxon>Ecdysozoa</taxon>
        <taxon>Nematoda</taxon>
        <taxon>Enoplea</taxon>
        <taxon>Dorylaimia</taxon>
        <taxon>Trichinellida</taxon>
        <taxon>Trichinellidae</taxon>
        <taxon>Trichinella</taxon>
    </lineage>
</organism>
<keyword evidence="4" id="KW-1185">Reference proteome</keyword>
<accession>A0A0V1M4H4</accession>
<evidence type="ECO:0000313" key="3">
    <source>
        <dbReference type="EMBL" id="KRZ66560.1"/>
    </source>
</evidence>
<comment type="caution">
    <text evidence="3">The sequence shown here is derived from an EMBL/GenBank/DDBJ whole genome shotgun (WGS) entry which is preliminary data.</text>
</comment>
<keyword evidence="1" id="KW-1133">Transmembrane helix</keyword>
<sequence length="148" mass="16262">MEHIILPRSGLQIALLPVLSLVQRMAQQSMHGQQYPTEIPHHINVGLHSSLVIIKCAGYYANEIFESVWIVGLIIRDGFRYGMEIPGVPPKTVDQWPLHCVIITFLFALVVAFMYGTVDSVEMVTALCLNISVNGKAAVDACSAVRSA</sequence>